<keyword evidence="9" id="KW-1185">Reference proteome</keyword>
<dbReference type="Proteomes" id="UP000011083">
    <property type="component" value="Unassembled WGS sequence"/>
</dbReference>
<dbReference type="PANTHER" id="PTHR10170:SF10">
    <property type="entry name" value="HUNTINGTIN"/>
    <property type="match status" value="1"/>
</dbReference>
<comment type="function">
    <text evidence="1">May play a role in microtubule-mediated transport or vesicle function.</text>
</comment>
<evidence type="ECO:0000256" key="5">
    <source>
        <dbReference type="ARBA" id="ARBA00022490"/>
    </source>
</evidence>
<sequence length="2966" mass="329450">MDLSLERALKILETPTAAAPETVEFRESRIKSCRLIAAHLCNLALRANTDFAAQLSRGIAALLHTCGDKDMSVWTVADETLNKVIKTLIASFQDRVLIALYKGIKGDELIQQTLSDSMDKLCCTLVYYLREKEVNNIIELLVRNLADVSGAIRRASAASIVVICRHYPKSPFDFAIYTIRKQLQSYIIPATKPDHQVSTPVGSPKVARAAPAITSPRKDSAVQNRAMSFMDDKDNKDDDDINMDEEEKDGADNSRKEHEKEDEKASNEVKQPISEANLYGILYCLLQLLNLSEEWKSRVVDPRNPILPHVPFLHDLASKCMVHYDQNVMGIALELLQAILAASHSPSRNAVLNSQLVSPTTVPEILGRLTWILNRKPPVRVASRAVVLQCLSFLALHYTQTFCDYFRLTDGAEAATAVDDLSKGDAAAAPADEAEAAADNGGSGVAQTTYAQNQHTMKELLQLVTFSDPLIRGSLAHIIACFIAGILRNPHTTATPAQATAATSPGAEESVPVPVLALEVIDVQSLIVDYLLRLLLDESANVRKMVCRALITCFDDILASAYARCAITILYTLIDSIREDTYWLVKTEALAFVASVDYCALQVVERDLATENRVFVYTREETSFQRRCLNMVLDLLASPDARVRQAAAEAVVTLVERLQLYSPAGPTHPYAALIERHIRHLCTVHSIKKFAIRRDVLHNLSQVAQLLLERVNALVPEDGVRGIYHALLLLCKAYAKPHTYLTHAHTEGMKNFDALPNPMAIYFGDFVPLIVERLTSSWAATDLDVHIDLVQIIGYMCKKSERHHLTSQWLRILQHLLAVITLLSHIAQRKPAPQSRPETASGFAMIADLAASPATKGAVLGTAATQGVYTELYEKLHSTFSTSLISFEQDKFSLLRKSCFKAMAMLIRNVGRYVVPFAQEILNHLNVHFFLSPKEVMSCLLELFMVTFHPVQPSKAQVQRVFHDANYKSHQAIVHPHNLGVYEQLYQGFDEEAAMAASLQDASKVPSLRPSLLSHPYRLRETQSEDFYSKVDLPIPLIEADKIIRSGKSLIRMFEPLVIGAMKLYRDTHDLGLQKQVLFVMTQLIKFGIDFSRLDKDQSFLGHVINQIMGKKSYLPHPPHILPYIFDFLSVLAIIRKHLPGLAVLGELWHVAAHYRQTTTKWTEEDCEKELTELREEFLARILKRANLSHGIGLLSIILFKSRYRVEECKGYALKIGQTLFPLLASASLAANIATNDYELLELYALFDKVVEKHSESEKTKKETTDSLCEGFVQLSIKSVTGPYWLPPALVYLRFLGMRSEEEILPALAKLDDDPASSSPGEDVFVRRMMELVLIALQDTMKREHASAFSVELYAHLVTHLIALASPARFPRIHAAMRGLWTDAATDFAHARLFPLLFSGPLAYGREVACLSLAMLKFARSSRTAAGRGKLGWRARVVELTALVGYLATFLDASASHAWSGLTWSEDLGQLLIEHTNEPTVKKFVALVGSALSSPSMYATASGRFAFQLLGSLRSRLLGSGSAAGRQEQDFKNLLAALGSLPPSMATVGVLLRVLKRRGRSLFAERLLLAQLTSEISYVLSSTRIYFILQGIDGQPQREAKLRRQVTKARRRFDALGFPETAPLTVAFGRFVAAALELLPSGDSDNAADADADVTIGFSARQQRERDNTADVRQRLHGDNWKQLIVEFAMERCTAAVNGEAGEADVATADHLASGLKAIYYADKPAFLALLRRTTPKLQSTHSDADGAEEEPACDLGLLAHLVLTSKPIMRDASVRKAVIALITAHIKSVIAADAADAPEPAWHDFVQVVRSVVCVLQCDGRPSRSVVAAAMSSSSSATSAATGPAGTSSPNGSSASLLTSSSAALLAHVASLSEALYQHLTELDMPRPPPPGKTAASEDDLVVVLKCTELVIAISQRETLTEWQSDDEKATWEHMFASILQVQELISGKSVSVAADEEWHDGERRRAEIKMERVMELLLSEADNKRFAYLHDTCADNPVVNAYCDLVTALARKDVQLIYPQIVEGAYLEYDLLQNINNMHDSSRQKFDENPEKILAITLRLLNAVTWDHNSQFTKLWANLLAMFDVNKVNEEWCSLKTQSLLARSLTSLLMRSCLGIATLPETTTSPTPLSGWYYWRSVGTMAWDAYSLVHVPRERELIYLNSENGRTLVSLQSALAAAVSKLHSPSAASLDSWQFPTPPSANTALQSSSLVQLSPYHQNIERIGWPSLRYYAGQVSVHELRQNRQYKWQGIDMTNLVDVLLRSFEKRLASEPGSMMAAEAMRGILILSDLFRTDQWRWMCQLFIRMLEEDQVDDQVQHYYLLAGIARALAVSERDCLGLVTPMWVTNTFRHALESAHQSARLAALNALLTLIEGNLTRVLLPLLPYFFKTILAALCEEGGGQWLGTAREQAHLIGVAFLLIEQYPKESEEQDFTRRALAQMIKTGENSDDKMMLSAIFRGFDRLLISFSLSHTHRKRLAKFAMSKIHSFVGQGDGELFLYSLGLMLTVMYTERDSKPSKPHPATSPTDRESRNEVRNIERVTILFSKLPSSSSFETQAVIKVLPRVLVDFFRVEQALTLVIGEFVKAVAKGAPSPVTHVLYKGHKQTLAQWILICAPNFTNIRQVTRSTWGLACLFLPLASERALRALFADVARMGYVPMDLFLLIAFHFFTLLIAEEPFPSLLHVCGAEVKRLRSLSSDDDADADAEPTSADRSAANLSPRRALSTSALPPVQSLNDLGSEERDLHHSHHSHSGRRRGASPPLPKDRLSEKRIRERFYARMRRGGPDAGSSGSGSEGEVSPQLPYDHHRSSRREKSYDEAALQRIKHLADRQDAEARGDADGAGGDGSNERRRELSFDEAAQGRRRLVAEEEKEARSSPSVRRQLLPTTATGSLTPNKPKKKRRASQSKKDKTSSSSSSSSAGDDDVDGRREKAEEEDEEKQRPKEEDTDDHHNHHNHNDASA</sequence>
<dbReference type="VEuPathDB" id="AmoebaDB:ACA1_131840"/>
<gene>
    <name evidence="8" type="ORF">ACA1_131840</name>
</gene>
<dbReference type="STRING" id="1257118.L8GM96"/>
<evidence type="ECO:0000256" key="7">
    <source>
        <dbReference type="SAM" id="MobiDB-lite"/>
    </source>
</evidence>
<feature type="compositionally biased region" description="Polar residues" evidence="7">
    <location>
        <begin position="2880"/>
        <end position="2899"/>
    </location>
</feature>
<reference evidence="8 9" key="1">
    <citation type="journal article" date="2013" name="Genome Biol.">
        <title>Genome of Acanthamoeba castellanii highlights extensive lateral gene transfer and early evolution of tyrosine kinase signaling.</title>
        <authorList>
            <person name="Clarke M."/>
            <person name="Lohan A.J."/>
            <person name="Liu B."/>
            <person name="Lagkouvardos I."/>
            <person name="Roy S."/>
            <person name="Zafar N."/>
            <person name="Bertelli C."/>
            <person name="Schilde C."/>
            <person name="Kianianmomeni A."/>
            <person name="Burglin T.R."/>
            <person name="Frech C."/>
            <person name="Turcotte B."/>
            <person name="Kopec K.O."/>
            <person name="Synnott J.M."/>
            <person name="Choo C."/>
            <person name="Paponov I."/>
            <person name="Finkler A."/>
            <person name="Soon Heng Tan C."/>
            <person name="Hutchins A.P."/>
            <person name="Weinmeier T."/>
            <person name="Rattei T."/>
            <person name="Chu J.S."/>
            <person name="Gimenez G."/>
            <person name="Irimia M."/>
            <person name="Rigden D.J."/>
            <person name="Fitzpatrick D.A."/>
            <person name="Lorenzo-Morales J."/>
            <person name="Bateman A."/>
            <person name="Chiu C.H."/>
            <person name="Tang P."/>
            <person name="Hegemann P."/>
            <person name="Fromm H."/>
            <person name="Raoult D."/>
            <person name="Greub G."/>
            <person name="Miranda-Saavedra D."/>
            <person name="Chen N."/>
            <person name="Nash P."/>
            <person name="Ginger M.L."/>
            <person name="Horn M."/>
            <person name="Schaap P."/>
            <person name="Caler L."/>
            <person name="Loftus B."/>
        </authorList>
    </citation>
    <scope>NUCLEOTIDE SEQUENCE [LARGE SCALE GENOMIC DNA]</scope>
    <source>
        <strain evidence="8 9">Neff</strain>
    </source>
</reference>
<feature type="compositionally biased region" description="Basic and acidic residues" evidence="7">
    <location>
        <begin position="2870"/>
        <end position="2879"/>
    </location>
</feature>
<dbReference type="InterPro" id="IPR011989">
    <property type="entry name" value="ARM-like"/>
</dbReference>
<proteinExistence type="inferred from homology"/>
<feature type="compositionally biased region" description="Basic and acidic residues" evidence="7">
    <location>
        <begin position="2830"/>
        <end position="2843"/>
    </location>
</feature>
<dbReference type="OMA" id="PNKMEEP"/>
<dbReference type="OrthoDB" id="15930at2759"/>
<feature type="region of interest" description="Disordered" evidence="7">
    <location>
        <begin position="2515"/>
        <end position="2534"/>
    </location>
</feature>
<dbReference type="InterPro" id="IPR028426">
    <property type="entry name" value="Huntingtin_fam"/>
</dbReference>
<keyword evidence="6" id="KW-0539">Nucleus</keyword>
<feature type="compositionally biased region" description="Basic and acidic residues" evidence="7">
    <location>
        <begin position="250"/>
        <end position="267"/>
    </location>
</feature>
<dbReference type="RefSeq" id="XP_004336193.1">
    <property type="nucleotide sequence ID" value="XM_004336145.1"/>
</dbReference>
<keyword evidence="5" id="KW-0963">Cytoplasm</keyword>
<dbReference type="EMBL" id="KB008070">
    <property type="protein sequence ID" value="ELR14180.1"/>
    <property type="molecule type" value="Genomic_DNA"/>
</dbReference>
<evidence type="ECO:0000313" key="9">
    <source>
        <dbReference type="Proteomes" id="UP000011083"/>
    </source>
</evidence>
<comment type="subcellular location">
    <subcellularLocation>
        <location evidence="3">Cytoplasm</location>
    </subcellularLocation>
    <subcellularLocation>
        <location evidence="2">Nucleus</location>
    </subcellularLocation>
</comment>
<name>L8GM96_ACACF</name>
<protein>
    <submittedName>
        <fullName evidence="8">HEAT repeat domain containing protein</fullName>
    </submittedName>
</protein>
<evidence type="ECO:0000313" key="8">
    <source>
        <dbReference type="EMBL" id="ELR14180.1"/>
    </source>
</evidence>
<evidence type="ECO:0000256" key="3">
    <source>
        <dbReference type="ARBA" id="ARBA00004496"/>
    </source>
</evidence>
<dbReference type="InterPro" id="IPR048413">
    <property type="entry name" value="Htt_C-HEAT_rpt"/>
</dbReference>
<comment type="similarity">
    <text evidence="4">Belongs to the huntingtin family.</text>
</comment>
<feature type="compositionally biased region" description="Basic and acidic residues" evidence="7">
    <location>
        <begin position="2767"/>
        <end position="2781"/>
    </location>
</feature>
<dbReference type="InterPro" id="IPR024613">
    <property type="entry name" value="Huntingtin_N_HEAT_rpt-2"/>
</dbReference>
<feature type="region of interest" description="Disordered" evidence="7">
    <location>
        <begin position="2700"/>
        <end position="2966"/>
    </location>
</feature>
<feature type="compositionally biased region" description="Polar residues" evidence="7">
    <location>
        <begin position="2727"/>
        <end position="2740"/>
    </location>
</feature>
<feature type="region of interest" description="Disordered" evidence="7">
    <location>
        <begin position="194"/>
        <end position="269"/>
    </location>
</feature>
<dbReference type="InterPro" id="IPR048411">
    <property type="entry name" value="Htt_N_HEAT_rpt-1"/>
</dbReference>
<evidence type="ECO:0000256" key="1">
    <source>
        <dbReference type="ARBA" id="ARBA00002907"/>
    </source>
</evidence>
<dbReference type="SUPFAM" id="SSF48371">
    <property type="entry name" value="ARM repeat"/>
    <property type="match status" value="3"/>
</dbReference>
<evidence type="ECO:0000256" key="4">
    <source>
        <dbReference type="ARBA" id="ARBA00007153"/>
    </source>
</evidence>
<dbReference type="Pfam" id="PF12372">
    <property type="entry name" value="Htt_N-HEAT"/>
    <property type="match status" value="2"/>
</dbReference>
<dbReference type="Pfam" id="PF20927">
    <property type="entry name" value="Htt_C-HEAT"/>
    <property type="match status" value="1"/>
</dbReference>
<feature type="compositionally biased region" description="Acidic residues" evidence="7">
    <location>
        <begin position="237"/>
        <end position="249"/>
    </location>
</feature>
<feature type="compositionally biased region" description="Basic and acidic residues" evidence="7">
    <location>
        <begin position="2808"/>
        <end position="2821"/>
    </location>
</feature>
<feature type="compositionally biased region" description="Basic and acidic residues" evidence="7">
    <location>
        <begin position="2931"/>
        <end position="2966"/>
    </location>
</feature>
<evidence type="ECO:0000256" key="6">
    <source>
        <dbReference type="ARBA" id="ARBA00023242"/>
    </source>
</evidence>
<feature type="compositionally biased region" description="Basic residues" evidence="7">
    <location>
        <begin position="2749"/>
        <end position="2761"/>
    </location>
</feature>
<dbReference type="PANTHER" id="PTHR10170">
    <property type="entry name" value="HUNTINGTON DISEASE PROTEIN"/>
    <property type="match status" value="1"/>
</dbReference>
<dbReference type="Pfam" id="PF20926">
    <property type="entry name" value="Htt_N-HEAT_1"/>
    <property type="match status" value="2"/>
</dbReference>
<dbReference type="GO" id="GO:0005634">
    <property type="term" value="C:nucleus"/>
    <property type="evidence" value="ECO:0007669"/>
    <property type="project" value="UniProtKB-SubCell"/>
</dbReference>
<feature type="compositionally biased region" description="Basic residues" evidence="7">
    <location>
        <begin position="2901"/>
        <end position="2910"/>
    </location>
</feature>
<dbReference type="KEGG" id="acan:ACA1_131840"/>
<accession>L8GM96</accession>
<organism evidence="8 9">
    <name type="scientific">Acanthamoeba castellanii (strain ATCC 30010 / Neff)</name>
    <dbReference type="NCBI Taxonomy" id="1257118"/>
    <lineage>
        <taxon>Eukaryota</taxon>
        <taxon>Amoebozoa</taxon>
        <taxon>Discosea</taxon>
        <taxon>Longamoebia</taxon>
        <taxon>Centramoebida</taxon>
        <taxon>Acanthamoebidae</taxon>
        <taxon>Acanthamoeba</taxon>
    </lineage>
</organism>
<dbReference type="InterPro" id="IPR016024">
    <property type="entry name" value="ARM-type_fold"/>
</dbReference>
<evidence type="ECO:0000256" key="2">
    <source>
        <dbReference type="ARBA" id="ARBA00004123"/>
    </source>
</evidence>
<dbReference type="Gene3D" id="1.25.10.10">
    <property type="entry name" value="Leucine-rich Repeat Variant"/>
    <property type="match status" value="2"/>
</dbReference>
<dbReference type="GO" id="GO:0005737">
    <property type="term" value="C:cytoplasm"/>
    <property type="evidence" value="ECO:0007669"/>
    <property type="project" value="UniProtKB-SubCell"/>
</dbReference>
<dbReference type="GeneID" id="14914744"/>